<evidence type="ECO:0000313" key="4">
    <source>
        <dbReference type="Proteomes" id="UP001589870"/>
    </source>
</evidence>
<proteinExistence type="predicted"/>
<feature type="region of interest" description="Disordered" evidence="1">
    <location>
        <begin position="214"/>
        <end position="281"/>
    </location>
</feature>
<reference evidence="3 4" key="1">
    <citation type="submission" date="2024-09" db="EMBL/GenBank/DDBJ databases">
        <authorList>
            <person name="Sun Q."/>
            <person name="Mori K."/>
        </authorList>
    </citation>
    <scope>NUCLEOTIDE SEQUENCE [LARGE SCALE GENOMIC DNA]</scope>
    <source>
        <strain evidence="3 4">TBRC 1851</strain>
    </source>
</reference>
<gene>
    <name evidence="3" type="ORF">ACFHYQ_05310</name>
</gene>
<dbReference type="InterPro" id="IPR043993">
    <property type="entry name" value="T4SS_pilin"/>
</dbReference>
<comment type="caution">
    <text evidence="3">The sequence shown here is derived from an EMBL/GenBank/DDBJ whole genome shotgun (WGS) entry which is preliminary data.</text>
</comment>
<organism evidence="3 4">
    <name type="scientific">Sphaerimonospora cavernae</name>
    <dbReference type="NCBI Taxonomy" id="1740611"/>
    <lineage>
        <taxon>Bacteria</taxon>
        <taxon>Bacillati</taxon>
        <taxon>Actinomycetota</taxon>
        <taxon>Actinomycetes</taxon>
        <taxon>Streptosporangiales</taxon>
        <taxon>Streptosporangiaceae</taxon>
        <taxon>Sphaerimonospora</taxon>
    </lineage>
</organism>
<dbReference type="RefSeq" id="WP_394299940.1">
    <property type="nucleotide sequence ID" value="NZ_JBHMQT010000006.1"/>
</dbReference>
<dbReference type="EMBL" id="JBHMQT010000006">
    <property type="protein sequence ID" value="MFC0861713.1"/>
    <property type="molecule type" value="Genomic_DNA"/>
</dbReference>
<keyword evidence="2" id="KW-0812">Transmembrane</keyword>
<keyword evidence="4" id="KW-1185">Reference proteome</keyword>
<feature type="transmembrane region" description="Helical" evidence="2">
    <location>
        <begin position="352"/>
        <end position="375"/>
    </location>
</feature>
<accession>A0ABV6TZS7</accession>
<keyword evidence="2" id="KW-0472">Membrane</keyword>
<evidence type="ECO:0000256" key="2">
    <source>
        <dbReference type="SAM" id="Phobius"/>
    </source>
</evidence>
<feature type="transmembrane region" description="Helical" evidence="2">
    <location>
        <begin position="315"/>
        <end position="340"/>
    </location>
</feature>
<feature type="region of interest" description="Disordered" evidence="1">
    <location>
        <begin position="157"/>
        <end position="179"/>
    </location>
</feature>
<name>A0ABV6TZS7_9ACTN</name>
<keyword evidence="2" id="KW-1133">Transmembrane helix</keyword>
<dbReference type="Pfam" id="PF18895">
    <property type="entry name" value="T4SS_pilin"/>
    <property type="match status" value="1"/>
</dbReference>
<dbReference type="Proteomes" id="UP001589870">
    <property type="component" value="Unassembled WGS sequence"/>
</dbReference>
<feature type="transmembrane region" description="Helical" evidence="2">
    <location>
        <begin position="387"/>
        <end position="409"/>
    </location>
</feature>
<evidence type="ECO:0000313" key="3">
    <source>
        <dbReference type="EMBL" id="MFC0861713.1"/>
    </source>
</evidence>
<protein>
    <submittedName>
        <fullName evidence="3">Uncharacterized protein</fullName>
    </submittedName>
</protein>
<evidence type="ECO:0000256" key="1">
    <source>
        <dbReference type="SAM" id="MobiDB-lite"/>
    </source>
</evidence>
<sequence>MSAELTTGSPLDTAETSFRLLATGPGALSLNCATLAPGRLPRGEVNLLELRMLLAARHVTDEVRDAVWRELVTRSQERKGAWTVAAVGMAMPALRMIAASLTRDLPSGDPADVDSEVLAGYLRALRRLDLDTAAVRARLCQAARHAGERAVRHIAAKAERRQPPDESPPPPRPQSLNARTWPHPDLVLLDAVTSGVLSELDAELILLTRLGDVPLRQSNDTTPPTPASSSTGCVDEEAPTASARSQGTPDAQLATDPKGGRDTTPDSARISSLPRPAFGRRIPPTVRQWGVLPCSRRDRWHRAARLIAFRLPPMLAGAVPFVAAAATSAMASSIVAAAPSDLNSVFNNLRNWLIGLLATLATLMLTLGGLRYLVAGGDPGEVQKAKGALKAAAFGYALAVLAPLFVSVLKRIVG</sequence>